<dbReference type="EMBL" id="FQZT01000013">
    <property type="protein sequence ID" value="SHJ70778.1"/>
    <property type="molecule type" value="Genomic_DNA"/>
</dbReference>
<dbReference type="STRING" id="1122189.SAMN02745165_02988"/>
<dbReference type="InterPro" id="IPR011041">
    <property type="entry name" value="Quinoprot_gluc/sorb_DH_b-prop"/>
</dbReference>
<dbReference type="OrthoDB" id="9770043at2"/>
<sequence>MSRSLIIFGGCLMVFAGWLSAFFSQAIPLQSDFYYLVPALLLGVGIGIVRKQLNAMRTALAVFVMAALSIATVNQVYPDGKISVIDFLQRMEKEVQKGKPVILEVREEDRKGVFAEERKLAGVTDLRVQLYARLPGGTRMMAFDPLGRLYVSIPELDAIYQLTDSDKDGFAEQPLLYHVDLDRPHGLIWSGNTLYVAETSRLLRLRDKDQDNQVDEITVLLENLPDDGGHWTRSLAVGNDGKLYLSVGSRCNACDEADKRRATVLQVDPETGESSIYAKGLRNTVGLAFSGDGKALWGSDNGRDMLGDNLPPDEINKIFAGADYGWPRCFGDQVADPELFPNGNCSDTIAAAVDLPAHSAPLGIAFGDGLNAPEGFRQSMYVAFHGSWNRSQPTGYKLVRIPFTNGRPDKPKEFLFGWLQGTTAWGRPVAPLVGPDGSLYLSDDRANAIYRITWPQQE</sequence>
<evidence type="ECO:0000256" key="1">
    <source>
        <dbReference type="SAM" id="Phobius"/>
    </source>
</evidence>
<keyword evidence="4" id="KW-1185">Reference proteome</keyword>
<protein>
    <submittedName>
        <fullName evidence="3">Glucose/arabinose dehydrogenase, beta-propeller fold</fullName>
    </submittedName>
</protein>
<dbReference type="Pfam" id="PF22807">
    <property type="entry name" value="TrAA12"/>
    <property type="match status" value="1"/>
</dbReference>
<dbReference type="Proteomes" id="UP000184171">
    <property type="component" value="Unassembled WGS sequence"/>
</dbReference>
<gene>
    <name evidence="3" type="ORF">SAMN02745165_02988</name>
</gene>
<feature type="domain" description="Pyrroloquinoline quinone-dependent pyranose dehydrogenase beta-propeller" evidence="2">
    <location>
        <begin position="138"/>
        <end position="453"/>
    </location>
</feature>
<name>A0A1M6LHY4_MALRU</name>
<dbReference type="PANTHER" id="PTHR33546">
    <property type="entry name" value="LARGE, MULTIFUNCTIONAL SECRETED PROTEIN-RELATED"/>
    <property type="match status" value="1"/>
</dbReference>
<dbReference type="AlphaFoldDB" id="A0A1M6LHY4"/>
<dbReference type="Gene3D" id="2.120.10.30">
    <property type="entry name" value="TolB, C-terminal domain"/>
    <property type="match status" value="1"/>
</dbReference>
<dbReference type="PANTHER" id="PTHR33546:SF1">
    <property type="entry name" value="LARGE, MULTIFUNCTIONAL SECRETED PROTEIN"/>
    <property type="match status" value="1"/>
</dbReference>
<dbReference type="InterPro" id="IPR054539">
    <property type="entry name" value="Beta-prop_PDH"/>
</dbReference>
<keyword evidence="1" id="KW-0812">Transmembrane</keyword>
<organism evidence="3 4">
    <name type="scientific">Malonomonas rubra DSM 5091</name>
    <dbReference type="NCBI Taxonomy" id="1122189"/>
    <lineage>
        <taxon>Bacteria</taxon>
        <taxon>Pseudomonadati</taxon>
        <taxon>Thermodesulfobacteriota</taxon>
        <taxon>Desulfuromonadia</taxon>
        <taxon>Desulfuromonadales</taxon>
        <taxon>Geopsychrobacteraceae</taxon>
        <taxon>Malonomonas</taxon>
    </lineage>
</organism>
<evidence type="ECO:0000313" key="3">
    <source>
        <dbReference type="EMBL" id="SHJ70778.1"/>
    </source>
</evidence>
<evidence type="ECO:0000313" key="4">
    <source>
        <dbReference type="Proteomes" id="UP000184171"/>
    </source>
</evidence>
<dbReference type="SUPFAM" id="SSF50952">
    <property type="entry name" value="Soluble quinoprotein glucose dehydrogenase"/>
    <property type="match status" value="1"/>
</dbReference>
<dbReference type="RefSeq" id="WP_084092173.1">
    <property type="nucleotide sequence ID" value="NZ_FQZT01000013.1"/>
</dbReference>
<feature type="transmembrane region" description="Helical" evidence="1">
    <location>
        <begin position="33"/>
        <end position="49"/>
    </location>
</feature>
<accession>A0A1M6LHY4</accession>
<evidence type="ECO:0000259" key="2">
    <source>
        <dbReference type="Pfam" id="PF22807"/>
    </source>
</evidence>
<feature type="transmembrane region" description="Helical" evidence="1">
    <location>
        <begin position="5"/>
        <end position="27"/>
    </location>
</feature>
<proteinExistence type="predicted"/>
<feature type="transmembrane region" description="Helical" evidence="1">
    <location>
        <begin position="58"/>
        <end position="77"/>
    </location>
</feature>
<keyword evidence="1" id="KW-0472">Membrane</keyword>
<keyword evidence="1" id="KW-1133">Transmembrane helix</keyword>
<reference evidence="3 4" key="1">
    <citation type="submission" date="2016-11" db="EMBL/GenBank/DDBJ databases">
        <authorList>
            <person name="Jaros S."/>
            <person name="Januszkiewicz K."/>
            <person name="Wedrychowicz H."/>
        </authorList>
    </citation>
    <scope>NUCLEOTIDE SEQUENCE [LARGE SCALE GENOMIC DNA]</scope>
    <source>
        <strain evidence="3 4">DSM 5091</strain>
    </source>
</reference>
<dbReference type="InterPro" id="IPR011042">
    <property type="entry name" value="6-blade_b-propeller_TolB-like"/>
</dbReference>